<accession>A0ABY1LH06</accession>
<comment type="caution">
    <text evidence="4">The sequence shown here is derived from an EMBL/GenBank/DDBJ whole genome shotgun (WGS) entry which is preliminary data.</text>
</comment>
<dbReference type="InterPro" id="IPR003961">
    <property type="entry name" value="FN3_dom"/>
</dbReference>
<reference evidence="4 5" key="1">
    <citation type="submission" date="2017-02" db="EMBL/GenBank/DDBJ databases">
        <authorList>
            <person name="Varghese N."/>
            <person name="Submissions S."/>
        </authorList>
    </citation>
    <scope>NUCLEOTIDE SEQUENCE [LARGE SCALE GENOMIC DNA]</scope>
    <source>
        <strain evidence="4 5">DSM 16775</strain>
    </source>
</reference>
<keyword evidence="1 2" id="KW-0732">Signal</keyword>
<evidence type="ECO:0000259" key="3">
    <source>
        <dbReference type="PROSITE" id="PS50853"/>
    </source>
</evidence>
<protein>
    <submittedName>
        <fullName evidence="4">Por secretion system C-terminal sorting domain-containing protein</fullName>
    </submittedName>
</protein>
<evidence type="ECO:0000313" key="4">
    <source>
        <dbReference type="EMBL" id="SKC05216.1"/>
    </source>
</evidence>
<evidence type="ECO:0000313" key="5">
    <source>
        <dbReference type="Proteomes" id="UP000190669"/>
    </source>
</evidence>
<dbReference type="NCBIfam" id="TIGR04183">
    <property type="entry name" value="Por_Secre_tail"/>
    <property type="match status" value="1"/>
</dbReference>
<dbReference type="InterPro" id="IPR026444">
    <property type="entry name" value="Secre_tail"/>
</dbReference>
<dbReference type="Pfam" id="PF18962">
    <property type="entry name" value="Por_Secre_tail"/>
    <property type="match status" value="1"/>
</dbReference>
<dbReference type="Gene3D" id="2.60.40.10">
    <property type="entry name" value="Immunoglobulins"/>
    <property type="match status" value="2"/>
</dbReference>
<dbReference type="InterPro" id="IPR013783">
    <property type="entry name" value="Ig-like_fold"/>
</dbReference>
<dbReference type="InterPro" id="IPR036116">
    <property type="entry name" value="FN3_sf"/>
</dbReference>
<evidence type="ECO:0000256" key="1">
    <source>
        <dbReference type="ARBA" id="ARBA00022729"/>
    </source>
</evidence>
<dbReference type="SMART" id="SM00060">
    <property type="entry name" value="FN3"/>
    <property type="match status" value="2"/>
</dbReference>
<dbReference type="Gene3D" id="2.60.120.200">
    <property type="match status" value="1"/>
</dbReference>
<feature type="chain" id="PRO_5045345352" evidence="2">
    <location>
        <begin position="35"/>
        <end position="1162"/>
    </location>
</feature>
<dbReference type="PROSITE" id="PS50853">
    <property type="entry name" value="FN3"/>
    <property type="match status" value="2"/>
</dbReference>
<dbReference type="SUPFAM" id="SSF49265">
    <property type="entry name" value="Fibronectin type III"/>
    <property type="match status" value="1"/>
</dbReference>
<feature type="domain" description="Fibronectin type-III" evidence="3">
    <location>
        <begin position="388"/>
        <end position="489"/>
    </location>
</feature>
<sequence length="1162" mass="124289">MMTNRFFKLLKKTVTKTKLSLLGSIVLSAWQVNAQTVSLYSFSQSAGTYTTLSNPNNIAVATASSGAGFLDENVYTLDNVIPFQFSFNGSTYNSVKVHANGFISFGATTSNSTDPISSGLAYSGVISPLAADLSSMFNINNLSSSIDYSVVGTAPNREFVVQWSHFRPYSANPTATSYHDWNFQARLHENGTIKYVYSLSSQGTPGATNAKVGLRGTASNDYVNRTASGTSASNWNNSTAGTISSAGIPTNYSFLPSQGLTFNWTPPAACVAPTAQPTSLNLSNTGIIINGSFTASSPASDKYLILRNLAGTTPNPPVNGTVYTTGNNTSLNSYVAYYGANTAFENNYNHGIRGNNQYTYTIYSVSSNCSNGPLYNVQNPLTANITNCPISVSGITTSSAATNSFNVNWSASENGTANSINTVLEVATDNNFVNMVAGSPFTLPITSVSQTIDGLQPNTQYFIRGKNISTQCESAYSNTTSVFTACLPTNSFFENFDGVTGNVLPNCWSKITVGVSSSTPTVNVTSTYANSAPNGVTFYGDGADMTNPNNLAILVSPQLTNVGSGIYRLKFNAKMSSSGGTYNIRVVALSSNTANATIQEIAVIPYSQLTTNYKEFIVNFNNYSGNAQYVGIQRINGSSYTYLCVDDVVWEPIPACPDLSTITVDNSTIDGANISWTPAISAPANGYEYIVTNTTTPPSNTSTFTPVNSNTVTVTNLPNGTYYFWVRGICSANEKTAWKMIQFTTIPTVPAPWKEEFLTSNLPNGWSTGTGTSAFGVGTARGATGNGTTATNLFKNQYSSSTTGSFNTIAVGPLNAADYTFSFDYKQSKYDSPYAPLATWGNFEILISTDFGTTWTNLATVDNEAGTGSYITKTYSLAAYQNQYVNIRINANRTAGDYDLSFDNFEIKSPGNVNPFCLPTYQYNSDGNMITKVTFNTIDNTSQATSGVTPSYEDFTNISTDINPGNTYPISVKGPSSTFPSDVMAYIDFNNNGIFDDAGESFYIGQLAAANPANANTITSNIVIPSTAVLGNTKMRIVKNTNIAAYSNPSAPNSISGSCATDLRAGQVEDYTVNIVAGSLSTTENNISKGRIRIYPNPTTSVIKIDSNEKIKSFELYNISGQLIKKGGKVEEISLENNPSGVYIIKITLENNEVSVSKVIKK</sequence>
<dbReference type="EMBL" id="FUZE01000024">
    <property type="protein sequence ID" value="SKC05216.1"/>
    <property type="molecule type" value="Genomic_DNA"/>
</dbReference>
<feature type="signal peptide" evidence="2">
    <location>
        <begin position="1"/>
        <end position="34"/>
    </location>
</feature>
<dbReference type="Proteomes" id="UP000190669">
    <property type="component" value="Unassembled WGS sequence"/>
</dbReference>
<dbReference type="Pfam" id="PF20009">
    <property type="entry name" value="GEVED"/>
    <property type="match status" value="1"/>
</dbReference>
<feature type="domain" description="Fibronectin type-III" evidence="3">
    <location>
        <begin position="658"/>
        <end position="748"/>
    </location>
</feature>
<organism evidence="4 5">
    <name type="scientific">Chryseobacterium balustinum</name>
    <dbReference type="NCBI Taxonomy" id="246"/>
    <lineage>
        <taxon>Bacteria</taxon>
        <taxon>Pseudomonadati</taxon>
        <taxon>Bacteroidota</taxon>
        <taxon>Flavobacteriia</taxon>
        <taxon>Flavobacteriales</taxon>
        <taxon>Weeksellaceae</taxon>
        <taxon>Chryseobacterium group</taxon>
        <taxon>Chryseobacterium</taxon>
    </lineage>
</organism>
<dbReference type="RefSeq" id="WP_228419026.1">
    <property type="nucleotide sequence ID" value="NZ_FUZE01000024.1"/>
</dbReference>
<gene>
    <name evidence="4" type="ORF">SAMN05421800_12442</name>
</gene>
<evidence type="ECO:0000256" key="2">
    <source>
        <dbReference type="SAM" id="SignalP"/>
    </source>
</evidence>
<dbReference type="InterPro" id="IPR045474">
    <property type="entry name" value="GEVED"/>
</dbReference>
<dbReference type="CDD" id="cd00063">
    <property type="entry name" value="FN3"/>
    <property type="match status" value="1"/>
</dbReference>
<name>A0ABY1LH06_9FLAO</name>
<proteinExistence type="predicted"/>
<keyword evidence="5" id="KW-1185">Reference proteome</keyword>